<feature type="compositionally biased region" description="Polar residues" evidence="2">
    <location>
        <begin position="1969"/>
        <end position="1981"/>
    </location>
</feature>
<keyword evidence="4" id="KW-1185">Reference proteome</keyword>
<protein>
    <submittedName>
        <fullName evidence="3">Uncharacterized protein</fullName>
    </submittedName>
</protein>
<feature type="compositionally biased region" description="Basic and acidic residues" evidence="2">
    <location>
        <begin position="1997"/>
        <end position="2006"/>
    </location>
</feature>
<feature type="compositionally biased region" description="Polar residues" evidence="2">
    <location>
        <begin position="2024"/>
        <end position="2034"/>
    </location>
</feature>
<evidence type="ECO:0000313" key="3">
    <source>
        <dbReference type="EMBL" id="CAD7245739.1"/>
    </source>
</evidence>
<feature type="compositionally biased region" description="Basic and acidic residues" evidence="2">
    <location>
        <begin position="1367"/>
        <end position="1382"/>
    </location>
</feature>
<dbReference type="Proteomes" id="UP000677054">
    <property type="component" value="Unassembled WGS sequence"/>
</dbReference>
<feature type="coiled-coil region" evidence="1">
    <location>
        <begin position="1747"/>
        <end position="1774"/>
    </location>
</feature>
<dbReference type="PANTHER" id="PTHR14492:SF4">
    <property type="entry name" value="CILIOGENESIS AND PLANAR POLARITY EFFECTOR 1"/>
    <property type="match status" value="1"/>
</dbReference>
<proteinExistence type="predicted"/>
<keyword evidence="1" id="KW-0175">Coiled coil</keyword>
<dbReference type="EMBL" id="LR900458">
    <property type="protein sequence ID" value="CAD7245739.1"/>
    <property type="molecule type" value="Genomic_DNA"/>
</dbReference>
<evidence type="ECO:0000256" key="2">
    <source>
        <dbReference type="SAM" id="MobiDB-lite"/>
    </source>
</evidence>
<name>A0A7R8X805_9CRUS</name>
<feature type="region of interest" description="Disordered" evidence="2">
    <location>
        <begin position="1533"/>
        <end position="1559"/>
    </location>
</feature>
<feature type="region of interest" description="Disordered" evidence="2">
    <location>
        <begin position="1642"/>
        <end position="1670"/>
    </location>
</feature>
<accession>A0A7R8X805</accession>
<sequence length="2344" mass="265111">MRFAHRLRNNFRKEDTMRILFSGEMFDIDGVYNSQNDPVWAVDHAEADEMGGIKQKRKFPQKVMPRNQEEAHSHFLWLKKHGELSVLNICTGDIKHERNLHHQRGKNLGCINVSKGDSVQFSPTVIQESWLQKLRRPLVKKTRGGSAAKVFCSDDGVVILIVMPTQHIHLWHGGENAMPDAWHFTDHFKELVPHSTYSRVLLDAFFPIPPHQVEKPLARLVGAFLCHDGAIHMALLSWTHKWAGGTLPSLDISSLKLRVCIGKEFKFLAGSLKVSSIGWSSDDILLLCLTSSGSLFCFSTLGQCLSTCLLTGNNPKYNPFPCLIFDLVVPTRARIAVTPEDFSESSVDESKVKPKMHLTTHRNSGLVAISNGFHFRVLQLAPEFTRTWKAMETCLLWTQFYILSWESDRKVTQRRVLQTLNHSLRMQSDVEVPVDKIARMKRMNVINKIRKYPFKEKLIPGSVQRRRDEQLSIESLHPVTFSNGAYECLLPHELGEQRLSRKVQLQRASEALILSWNLISVAESSDEAGHKNFEDMLSCLCQFSIQWLFLILSPAHHYPKIKDPARLVFKFLAQIVDSARFDVNRRCPLYTIQIFLNVSRLVGESHFSWKVKVSYAYRLCQLANTLNMILSQLFPREISMIGQWRILWLALHHLLSQVKDNIKEDSDHHSVKLLVSALAFTKRRTGSRMYTSILTPAIISPNIAIKILKGDVLEVQDEWFRTVADGFSSSEALRQSSLCYPLLGILYSGMKDFRPALACLPLEWLLCSKILLPQGLEHPDIQEYIVSLGRIMEMYLCKGKIYVPLPNQLKGLDFTEDAMNPGVHISAGDLIPALARDKVEEIWNPSVVLTIFLHYGLFDDAIRFAECIGDWKTAILLTILELKEEGQRLDILWRHIQVLMGNPKGLLNFKRDQLQSLLCHGVLLDGDPVPRLLQDTVITILGLMKQFPLIVDDEFPLPAVPIYCYHDYEEAFTITSTESKRRKELALHVLHAIELLKLSNCLQLCLSSLLSIIHQAHADSDNNWTSPDLEALLSLVPVESTSMMKGNDSIKKVLEAFDELCAILWTFEMRDKLSLAWRQWHRLCLMRTPCSLARVDNGEECVSEILDWASELLPFAGQWMEDLLKLVLSMLHERSICPEAIQHFLYFFPSPNHIPTELQPQARDLVAKWLQCATGDLYSSLTSLHEYASIEGHNQIQEDKTVRELAGYFGERDLINSSSLPNLNSLNTKCLSFLSIFLELTCKHISQNTFSVPILAIHKEELCQEILTTVNLKHTIGKCRKKSVGFADGTLTCLTTDLIFKCLLGDEVDLNLDLDGLEKLKVLKWAYDWSQEPCASLTESGKLKVVLPLIPLLAFAAKHLMKASNVPRKENKRNEGDSEPRRYPIPLRRHLGQGNKFHPKCMPLETNEISLLPETSTTWNDLEEDPSNTKTTIKDLFCKAPNSVKECETRTNLSLPSTITKEEFTAFSLDGQAQTKSCRLVNKKQDIQDSDPFEDSSVGDKVRIELQTHVEDGNELLKKKVLRTKELNSDCWVPNSRDSVPSHPVHQQAQKSRRSSRKGLRHSLLLMDAAKVVENAFESDTFIECLKVSSIEEPSKEDLKVPLKMLNDKVLEEPDKETCVTESKVTVKGIFSTKYMEAEVGCNNEEPKESRKSRGQGFPMQEPSVKSSKEPIKKINGKELKQLEKEVPGKELEEPLTMIDDKFKESIKCDVKKYVKLHNIIKEEGNGELEDCVIELRKPNQEAFDLRMTIRQEMNVILEELEKLKKHHERSSNKEIPGRNLPNPALWDIVMRTKMLQSEIHKPQTSKMEGEDISLAQNEATSKRAPITHQSTESKDVSVGRMGTDTLEDVTLPSSICFTAQCKMKETTKKSSTYKQYLLCKPSAIGLHSDIPSLIVWDKDFLKTVRKKQKNKRVVPILKYNKAQHRLSLKFLPLEPLMAALKERLEKRKKCSSDSSLETLLGKVPTPEMSPSSIRHQSGENSFEAYENGVKNDAEIQQEGEPRPVYRVESPSGSVSLSTSRSSYTPVGNGDSTSFSSLPIEQSFQKSAFEEESFSIGNYGEGKTVCPSGVENASGELTVLHELKDCVDIGVETQFPTADADIQVQPEVMGTLVQVEELTHAKPQHEARFTNPKVETGKKNYAFVPVGSASVLAEIEALLQSITQAEDLAIRVHMGLQESKQVLREIDELEGESGSVLLFDSCVRRNYHCPSGLVSVDKKQTAILNACYHQALDLGIQGSRALSIIDNLRKEFFVKNKVSSSMQKRATAPLATCLSQARDSHQERKLGFQRSLEDGKAVAVESLLANSILVSCMKRPIRSGRGQRKKYCGYPLLEDIPEVESLNI</sequence>
<dbReference type="PANTHER" id="PTHR14492">
    <property type="entry name" value="JBTS17"/>
    <property type="match status" value="1"/>
</dbReference>
<dbReference type="EMBL" id="CAJPEV010000941">
    <property type="protein sequence ID" value="CAG0889646.1"/>
    <property type="molecule type" value="Genomic_DNA"/>
</dbReference>
<feature type="region of interest" description="Disordered" evidence="2">
    <location>
        <begin position="1997"/>
        <end position="2034"/>
    </location>
</feature>
<reference evidence="3" key="1">
    <citation type="submission" date="2020-11" db="EMBL/GenBank/DDBJ databases">
        <authorList>
            <person name="Tran Van P."/>
        </authorList>
    </citation>
    <scope>NUCLEOTIDE SEQUENCE</scope>
</reference>
<evidence type="ECO:0000313" key="4">
    <source>
        <dbReference type="Proteomes" id="UP000677054"/>
    </source>
</evidence>
<feature type="region of interest" description="Disordered" evidence="2">
    <location>
        <begin position="1365"/>
        <end position="1386"/>
    </location>
</feature>
<gene>
    <name evidence="3" type="ORF">DSTB1V02_LOCUS5606</name>
</gene>
<organism evidence="3">
    <name type="scientific">Darwinula stevensoni</name>
    <dbReference type="NCBI Taxonomy" id="69355"/>
    <lineage>
        <taxon>Eukaryota</taxon>
        <taxon>Metazoa</taxon>
        <taxon>Ecdysozoa</taxon>
        <taxon>Arthropoda</taxon>
        <taxon>Crustacea</taxon>
        <taxon>Oligostraca</taxon>
        <taxon>Ostracoda</taxon>
        <taxon>Podocopa</taxon>
        <taxon>Podocopida</taxon>
        <taxon>Darwinulocopina</taxon>
        <taxon>Darwinuloidea</taxon>
        <taxon>Darwinulidae</taxon>
        <taxon>Darwinula</taxon>
    </lineage>
</organism>
<dbReference type="OrthoDB" id="5974632at2759"/>
<feature type="region of interest" description="Disordered" evidence="2">
    <location>
        <begin position="1956"/>
        <end position="1982"/>
    </location>
</feature>
<evidence type="ECO:0000256" key="1">
    <source>
        <dbReference type="SAM" id="Coils"/>
    </source>
</evidence>
<feature type="compositionally biased region" description="Low complexity" evidence="2">
    <location>
        <begin position="2010"/>
        <end position="2023"/>
    </location>
</feature>
<dbReference type="InterPro" id="IPR028236">
    <property type="entry name" value="CPLANE1"/>
</dbReference>